<accession>A0A371IL09</accession>
<dbReference type="Pfam" id="PF07992">
    <property type="entry name" value="Pyr_redox_2"/>
    <property type="match status" value="1"/>
</dbReference>
<dbReference type="InterPro" id="IPR023753">
    <property type="entry name" value="FAD/NAD-binding_dom"/>
</dbReference>
<dbReference type="GO" id="GO:0016491">
    <property type="term" value="F:oxidoreductase activity"/>
    <property type="evidence" value="ECO:0007669"/>
    <property type="project" value="UniProtKB-KW"/>
</dbReference>
<keyword evidence="1" id="KW-0285">Flavoprotein</keyword>
<dbReference type="Proteomes" id="UP000093352">
    <property type="component" value="Unassembled WGS sequence"/>
</dbReference>
<organism evidence="4 5">
    <name type="scientific">Criibacterium bergeronii</name>
    <dbReference type="NCBI Taxonomy" id="1871336"/>
    <lineage>
        <taxon>Bacteria</taxon>
        <taxon>Bacillati</taxon>
        <taxon>Bacillota</taxon>
        <taxon>Clostridia</taxon>
        <taxon>Peptostreptococcales</taxon>
        <taxon>Filifactoraceae</taxon>
        <taxon>Criibacterium</taxon>
    </lineage>
</organism>
<evidence type="ECO:0000256" key="2">
    <source>
        <dbReference type="ARBA" id="ARBA00023002"/>
    </source>
</evidence>
<dbReference type="InterPro" id="IPR036188">
    <property type="entry name" value="FAD/NAD-bd_sf"/>
</dbReference>
<reference evidence="4 5" key="1">
    <citation type="journal article" date="2016" name="Genome Announc.">
        <title>Draft Genome Sequence of Criibacterium bergeronii gen. nov., sp. nov., Strain CCRI-22567T, Isolated from a Vaginal Sample from a Woman with Bacterial Vaginosis.</title>
        <authorList>
            <person name="Maheux A.F."/>
            <person name="Berube E."/>
            <person name="Boudreau D.K."/>
            <person name="Raymond F."/>
            <person name="Corbeil J."/>
            <person name="Roy P.H."/>
            <person name="Boissinot M."/>
            <person name="Omar R.F."/>
        </authorList>
    </citation>
    <scope>NUCLEOTIDE SEQUENCE [LARGE SCALE GENOMIC DNA]</scope>
    <source>
        <strain evidence="4 5">CCRI-22567</strain>
    </source>
</reference>
<sequence>MIKLEIKMKTIYDVIIVGAGPAGLTSGIYAGRGKLKTLIIEKANVGGQMGDTQRVQNYPGFIDEDNGQILSKRMKEQCEKFGVEFITGEVKKLDVSEKLKTVFADIGEYITKTIIYAAGSSPRKLGAVGEDDFSGRGVSYCATCDGAFFTGLPIYVAGSGATAVGEAMYLSKFASEVNIICDKSEIDANKQVIQKVNENSKISIMYNKKIVKVGGDGLVQFIELEDANTSQITKIESKDGNVMGIFVSLGVGPATDLIKDFVKTDDKGYVLAGEDTLTQVDGLFVAGDCRKKPLRQIVTATADGATAASMASKYINNNFK</sequence>
<dbReference type="STRING" id="1871336.BBG48_04685"/>
<dbReference type="AlphaFoldDB" id="A0A371IL09"/>
<dbReference type="PANTHER" id="PTHR48105">
    <property type="entry name" value="THIOREDOXIN REDUCTASE 1-RELATED-RELATED"/>
    <property type="match status" value="1"/>
</dbReference>
<dbReference type="PRINTS" id="PR00469">
    <property type="entry name" value="PNDRDTASEII"/>
</dbReference>
<dbReference type="SUPFAM" id="SSF51905">
    <property type="entry name" value="FAD/NAD(P)-binding domain"/>
    <property type="match status" value="2"/>
</dbReference>
<feature type="domain" description="FAD/NAD(P)-binding" evidence="3">
    <location>
        <begin position="12"/>
        <end position="304"/>
    </location>
</feature>
<evidence type="ECO:0000313" key="4">
    <source>
        <dbReference type="EMBL" id="RDY21140.1"/>
    </source>
</evidence>
<evidence type="ECO:0000313" key="5">
    <source>
        <dbReference type="Proteomes" id="UP000093352"/>
    </source>
</evidence>
<evidence type="ECO:0000256" key="1">
    <source>
        <dbReference type="ARBA" id="ARBA00022630"/>
    </source>
</evidence>
<dbReference type="PRINTS" id="PR00368">
    <property type="entry name" value="FADPNR"/>
</dbReference>
<name>A0A371IL09_9FIRM</name>
<dbReference type="InterPro" id="IPR050097">
    <property type="entry name" value="Ferredoxin-NADP_redctase_2"/>
</dbReference>
<evidence type="ECO:0000259" key="3">
    <source>
        <dbReference type="Pfam" id="PF07992"/>
    </source>
</evidence>
<proteinExistence type="predicted"/>
<dbReference type="EMBL" id="MBEW02000011">
    <property type="protein sequence ID" value="RDY21140.1"/>
    <property type="molecule type" value="Genomic_DNA"/>
</dbReference>
<keyword evidence="5" id="KW-1185">Reference proteome</keyword>
<gene>
    <name evidence="4" type="ORF">BBG48_006325</name>
</gene>
<keyword evidence="2" id="KW-0560">Oxidoreductase</keyword>
<dbReference type="Gene3D" id="3.50.50.60">
    <property type="entry name" value="FAD/NAD(P)-binding domain"/>
    <property type="match status" value="2"/>
</dbReference>
<comment type="caution">
    <text evidence="4">The sequence shown here is derived from an EMBL/GenBank/DDBJ whole genome shotgun (WGS) entry which is preliminary data.</text>
</comment>
<protein>
    <submittedName>
        <fullName evidence="4">FAD-binding protein</fullName>
    </submittedName>
</protein>